<evidence type="ECO:0000259" key="4">
    <source>
        <dbReference type="PROSITE" id="PS51842"/>
    </source>
</evidence>
<sequence>MPYRSRTAILSPSGSSHASSSIMSFHDHLEIVHVNTLRIRGLGSWPRNEKRFAGASLSGPSQKEILIDLNDRLASYLKNVLRLEESNGRLEGQIKELLETRRAKFGSDVTPYEKTIAEIKTQINEAKVANSELGLNIENTKLAADDFKAKYEGEQALQWKMIAEIKDLKKELNDLQIQNTYLDTEVQILKQELQSLKDDHDEDIKHLQEKVKHEIHVEVDSSAAITDLSESLTELRNQYQVIADHHKKNAETWFTCKSMEATGQNRIHVESVQSQKIEVFKLRRKLRELESEMKVMLALNSAQENTLHETKSRYCDALQNTQKTICKREEELSKIKAGAEQLSSDSRILGYLKDLLEMEIKTYGILMDDEETRLKDVMADTFYGNPRAANHKQC</sequence>
<dbReference type="Gene3D" id="1.20.5.1160">
    <property type="entry name" value="Vasodilator-stimulated phosphoprotein"/>
    <property type="match status" value="1"/>
</dbReference>
<dbReference type="InterPro" id="IPR039008">
    <property type="entry name" value="IF_rod_dom"/>
</dbReference>
<dbReference type="PRINTS" id="PR01248">
    <property type="entry name" value="TYPE1KERATIN"/>
</dbReference>
<evidence type="ECO:0000256" key="1">
    <source>
        <dbReference type="ARBA" id="ARBA00022754"/>
    </source>
</evidence>
<organism evidence="5 6">
    <name type="scientific">Leptobrachium leishanense</name>
    <name type="common">Leishan spiny toad</name>
    <dbReference type="NCBI Taxonomy" id="445787"/>
    <lineage>
        <taxon>Eukaryota</taxon>
        <taxon>Metazoa</taxon>
        <taxon>Chordata</taxon>
        <taxon>Craniata</taxon>
        <taxon>Vertebrata</taxon>
        <taxon>Euteleostomi</taxon>
        <taxon>Amphibia</taxon>
        <taxon>Batrachia</taxon>
        <taxon>Anura</taxon>
        <taxon>Pelobatoidea</taxon>
        <taxon>Megophryidae</taxon>
        <taxon>Leptobrachium</taxon>
    </lineage>
</organism>
<reference evidence="5" key="1">
    <citation type="submission" date="2025-08" db="UniProtKB">
        <authorList>
            <consortium name="Ensembl"/>
        </authorList>
    </citation>
    <scope>IDENTIFICATION</scope>
</reference>
<dbReference type="Gene3D" id="1.20.5.170">
    <property type="match status" value="1"/>
</dbReference>
<feature type="coiled-coil region" evidence="3">
    <location>
        <begin position="158"/>
        <end position="210"/>
    </location>
</feature>
<evidence type="ECO:0000256" key="2">
    <source>
        <dbReference type="ARBA" id="ARBA00023054"/>
    </source>
</evidence>
<dbReference type="Proteomes" id="UP000694569">
    <property type="component" value="Unplaced"/>
</dbReference>
<protein>
    <recommendedName>
        <fullName evidence="4">IF rod domain-containing protein</fullName>
    </recommendedName>
</protein>
<dbReference type="Pfam" id="PF00038">
    <property type="entry name" value="Filament"/>
    <property type="match status" value="1"/>
</dbReference>
<dbReference type="PROSITE" id="PS51842">
    <property type="entry name" value="IF_ROD_2"/>
    <property type="match status" value="1"/>
</dbReference>
<dbReference type="InterPro" id="IPR002957">
    <property type="entry name" value="Keratin_I"/>
</dbReference>
<reference evidence="5" key="2">
    <citation type="submission" date="2025-09" db="UniProtKB">
        <authorList>
            <consortium name="Ensembl"/>
        </authorList>
    </citation>
    <scope>IDENTIFICATION</scope>
</reference>
<accession>A0A8C5QWP0</accession>
<keyword evidence="2 3" id="KW-0175">Coiled coil</keyword>
<dbReference type="GO" id="GO:0045109">
    <property type="term" value="P:intermediate filament organization"/>
    <property type="evidence" value="ECO:0007669"/>
    <property type="project" value="TreeGrafter"/>
</dbReference>
<dbReference type="SUPFAM" id="SSF64593">
    <property type="entry name" value="Intermediate filament protein, coiled coil region"/>
    <property type="match status" value="2"/>
</dbReference>
<dbReference type="Ensembl" id="ENSLLET00000045780.1">
    <property type="protein sequence ID" value="ENSLLEP00000044015.1"/>
    <property type="gene ID" value="ENSLLEG00000027954.1"/>
</dbReference>
<evidence type="ECO:0000256" key="3">
    <source>
        <dbReference type="SAM" id="Coils"/>
    </source>
</evidence>
<keyword evidence="6" id="KW-1185">Reference proteome</keyword>
<feature type="coiled-coil region" evidence="3">
    <location>
        <begin position="272"/>
        <end position="306"/>
    </location>
</feature>
<feature type="domain" description="IF rod" evidence="4">
    <location>
        <begin position="62"/>
        <end position="374"/>
    </location>
</feature>
<feature type="coiled-coil region" evidence="3">
    <location>
        <begin position="66"/>
        <end position="100"/>
    </location>
</feature>
<dbReference type="PANTHER" id="PTHR23239">
    <property type="entry name" value="INTERMEDIATE FILAMENT"/>
    <property type="match status" value="1"/>
</dbReference>
<dbReference type="GO" id="GO:0030855">
    <property type="term" value="P:epithelial cell differentiation"/>
    <property type="evidence" value="ECO:0007669"/>
    <property type="project" value="TreeGrafter"/>
</dbReference>
<dbReference type="SMART" id="SM01391">
    <property type="entry name" value="Filament"/>
    <property type="match status" value="1"/>
</dbReference>
<dbReference type="PANTHER" id="PTHR23239:SF381">
    <property type="entry name" value="KERATIN, TYPE I CYTOSKELETAL 15"/>
    <property type="match status" value="1"/>
</dbReference>
<proteinExistence type="predicted"/>
<dbReference type="OrthoDB" id="9908657at2759"/>
<keyword evidence="1" id="KW-0403">Intermediate filament</keyword>
<dbReference type="AlphaFoldDB" id="A0A8C5QWP0"/>
<dbReference type="GO" id="GO:0005198">
    <property type="term" value="F:structural molecule activity"/>
    <property type="evidence" value="ECO:0007669"/>
    <property type="project" value="InterPro"/>
</dbReference>
<evidence type="ECO:0000313" key="5">
    <source>
        <dbReference type="Ensembl" id="ENSLLEP00000044015.1"/>
    </source>
</evidence>
<dbReference type="GeneTree" id="ENSGT00950000182969"/>
<dbReference type="GO" id="GO:0005882">
    <property type="term" value="C:intermediate filament"/>
    <property type="evidence" value="ECO:0007669"/>
    <property type="project" value="UniProtKB-KW"/>
</dbReference>
<name>A0A8C5QWP0_9ANUR</name>
<evidence type="ECO:0000313" key="6">
    <source>
        <dbReference type="Proteomes" id="UP000694569"/>
    </source>
</evidence>
<dbReference type="Gene3D" id="1.20.5.500">
    <property type="entry name" value="Single helix bin"/>
    <property type="match status" value="1"/>
</dbReference>